<protein>
    <submittedName>
        <fullName evidence="2">Acid-resistance membrane protein</fullName>
    </submittedName>
</protein>
<keyword evidence="1" id="KW-1133">Transmembrane helix</keyword>
<accession>A0A1X6ZIM5</accession>
<reference evidence="3" key="1">
    <citation type="submission" date="2017-03" db="EMBL/GenBank/DDBJ databases">
        <authorList>
            <person name="Rodrigo-Torres L."/>
            <person name="Arahal R.D."/>
            <person name="Lucena T."/>
        </authorList>
    </citation>
    <scope>NUCLEOTIDE SEQUENCE [LARGE SCALE GENOMIC DNA]</scope>
    <source>
        <strain evidence="3">CECT 7751</strain>
    </source>
</reference>
<dbReference type="InterPro" id="IPR005325">
    <property type="entry name" value="DUF308_memb"/>
</dbReference>
<feature type="transmembrane region" description="Helical" evidence="1">
    <location>
        <begin position="31"/>
        <end position="50"/>
    </location>
</feature>
<feature type="transmembrane region" description="Helical" evidence="1">
    <location>
        <begin position="113"/>
        <end position="135"/>
    </location>
</feature>
<keyword evidence="1" id="KW-0472">Membrane</keyword>
<feature type="transmembrane region" description="Helical" evidence="1">
    <location>
        <begin position="85"/>
        <end position="106"/>
    </location>
</feature>
<feature type="transmembrane region" description="Helical" evidence="1">
    <location>
        <begin position="141"/>
        <end position="166"/>
    </location>
</feature>
<dbReference type="PANTHER" id="PTHR34989:SF1">
    <property type="entry name" value="PROTEIN HDED"/>
    <property type="match status" value="1"/>
</dbReference>
<dbReference type="AlphaFoldDB" id="A0A1X6ZIM5"/>
<dbReference type="RefSeq" id="WP_085888580.1">
    <property type="nucleotide sequence ID" value="NZ_FWFN01000005.1"/>
</dbReference>
<dbReference type="Pfam" id="PF03729">
    <property type="entry name" value="DUF308"/>
    <property type="match status" value="1"/>
</dbReference>
<dbReference type="OrthoDB" id="5678253at2"/>
<evidence type="ECO:0000313" key="2">
    <source>
        <dbReference type="EMBL" id="SLN52209.1"/>
    </source>
</evidence>
<gene>
    <name evidence="2" type="ORF">PSM7751_02519</name>
</gene>
<organism evidence="2 3">
    <name type="scientific">Pseudooceanicola marinus</name>
    <dbReference type="NCBI Taxonomy" id="396013"/>
    <lineage>
        <taxon>Bacteria</taxon>
        <taxon>Pseudomonadati</taxon>
        <taxon>Pseudomonadota</taxon>
        <taxon>Alphaproteobacteria</taxon>
        <taxon>Rhodobacterales</taxon>
        <taxon>Paracoccaceae</taxon>
        <taxon>Pseudooceanicola</taxon>
    </lineage>
</organism>
<dbReference type="Proteomes" id="UP000193963">
    <property type="component" value="Unassembled WGS sequence"/>
</dbReference>
<dbReference type="GO" id="GO:0005886">
    <property type="term" value="C:plasma membrane"/>
    <property type="evidence" value="ECO:0007669"/>
    <property type="project" value="TreeGrafter"/>
</dbReference>
<keyword evidence="3" id="KW-1185">Reference proteome</keyword>
<evidence type="ECO:0000256" key="1">
    <source>
        <dbReference type="SAM" id="Phobius"/>
    </source>
</evidence>
<feature type="transmembrane region" description="Helical" evidence="1">
    <location>
        <begin position="62"/>
        <end position="79"/>
    </location>
</feature>
<dbReference type="PANTHER" id="PTHR34989">
    <property type="entry name" value="PROTEIN HDED"/>
    <property type="match status" value="1"/>
</dbReference>
<dbReference type="InterPro" id="IPR052712">
    <property type="entry name" value="Acid_resist_chaperone_HdeD"/>
</dbReference>
<dbReference type="EMBL" id="FWFN01000005">
    <property type="protein sequence ID" value="SLN52209.1"/>
    <property type="molecule type" value="Genomic_DNA"/>
</dbReference>
<sequence length="172" mass="17635">MRLSTAFVLIGVALLVMGALALANPFAASLAVTSLVGIVFMISGVAQAWVEFKAGPHQGRRRNGLVALLTIVAAVWLLANPLAGTLSLTILLGAIFFLMGFVRLAMAASLRGAPFFSLVLLSGVASLAIGLMVLFDVGAAATTFLGVLLGIQLLAEGAALVAFGLISRQRGD</sequence>
<name>A0A1X6ZIM5_9RHOB</name>
<evidence type="ECO:0000313" key="3">
    <source>
        <dbReference type="Proteomes" id="UP000193963"/>
    </source>
</evidence>
<proteinExistence type="predicted"/>
<keyword evidence="1" id="KW-0812">Transmembrane</keyword>